<accession>A0AC60PGC7</accession>
<evidence type="ECO:0000313" key="1">
    <source>
        <dbReference type="EMBL" id="KAG0419255.1"/>
    </source>
</evidence>
<proteinExistence type="predicted"/>
<organism evidence="1 2">
    <name type="scientific">Ixodes persulcatus</name>
    <name type="common">Taiga tick</name>
    <dbReference type="NCBI Taxonomy" id="34615"/>
    <lineage>
        <taxon>Eukaryota</taxon>
        <taxon>Metazoa</taxon>
        <taxon>Ecdysozoa</taxon>
        <taxon>Arthropoda</taxon>
        <taxon>Chelicerata</taxon>
        <taxon>Arachnida</taxon>
        <taxon>Acari</taxon>
        <taxon>Parasitiformes</taxon>
        <taxon>Ixodida</taxon>
        <taxon>Ixodoidea</taxon>
        <taxon>Ixodidae</taxon>
        <taxon>Ixodinae</taxon>
        <taxon>Ixodes</taxon>
    </lineage>
</organism>
<reference evidence="1 2" key="1">
    <citation type="journal article" date="2020" name="Cell">
        <title>Large-Scale Comparative Analyses of Tick Genomes Elucidate Their Genetic Diversity and Vector Capacities.</title>
        <authorList>
            <consortium name="Tick Genome and Microbiome Consortium (TIGMIC)"/>
            <person name="Jia N."/>
            <person name="Wang J."/>
            <person name="Shi W."/>
            <person name="Du L."/>
            <person name="Sun Y."/>
            <person name="Zhan W."/>
            <person name="Jiang J.F."/>
            <person name="Wang Q."/>
            <person name="Zhang B."/>
            <person name="Ji P."/>
            <person name="Bell-Sakyi L."/>
            <person name="Cui X.M."/>
            <person name="Yuan T.T."/>
            <person name="Jiang B.G."/>
            <person name="Yang W.F."/>
            <person name="Lam T.T."/>
            <person name="Chang Q.C."/>
            <person name="Ding S.J."/>
            <person name="Wang X.J."/>
            <person name="Zhu J.G."/>
            <person name="Ruan X.D."/>
            <person name="Zhao L."/>
            <person name="Wei J.T."/>
            <person name="Ye R.Z."/>
            <person name="Que T.C."/>
            <person name="Du C.H."/>
            <person name="Zhou Y.H."/>
            <person name="Cheng J.X."/>
            <person name="Dai P.F."/>
            <person name="Guo W.B."/>
            <person name="Han X.H."/>
            <person name="Huang E.J."/>
            <person name="Li L.F."/>
            <person name="Wei W."/>
            <person name="Gao Y.C."/>
            <person name="Liu J.Z."/>
            <person name="Shao H.Z."/>
            <person name="Wang X."/>
            <person name="Wang C.C."/>
            <person name="Yang T.C."/>
            <person name="Huo Q.B."/>
            <person name="Li W."/>
            <person name="Chen H.Y."/>
            <person name="Chen S.E."/>
            <person name="Zhou L.G."/>
            <person name="Ni X.B."/>
            <person name="Tian J.H."/>
            <person name="Sheng Y."/>
            <person name="Liu T."/>
            <person name="Pan Y.S."/>
            <person name="Xia L.Y."/>
            <person name="Li J."/>
            <person name="Zhao F."/>
            <person name="Cao W.C."/>
        </authorList>
    </citation>
    <scope>NUCLEOTIDE SEQUENCE [LARGE SCALE GENOMIC DNA]</scope>
    <source>
        <strain evidence="1">Iper-2018</strain>
    </source>
</reference>
<protein>
    <submittedName>
        <fullName evidence="1">Uncharacterized protein</fullName>
    </submittedName>
</protein>
<gene>
    <name evidence="1" type="ORF">HPB47_004250</name>
</gene>
<keyword evidence="2" id="KW-1185">Reference proteome</keyword>
<name>A0AC60PGC7_IXOPE</name>
<evidence type="ECO:0000313" key="2">
    <source>
        <dbReference type="Proteomes" id="UP000805193"/>
    </source>
</evidence>
<comment type="caution">
    <text evidence="1">The sequence shown here is derived from an EMBL/GenBank/DDBJ whole genome shotgun (WGS) entry which is preliminary data.</text>
</comment>
<dbReference type="Proteomes" id="UP000805193">
    <property type="component" value="Unassembled WGS sequence"/>
</dbReference>
<dbReference type="EMBL" id="JABSTQ010010645">
    <property type="protein sequence ID" value="KAG0419255.1"/>
    <property type="molecule type" value="Genomic_DNA"/>
</dbReference>
<sequence length="124" mass="13357">MVGLPTVGLARSTAPKQTASRKDDLEPTGGLQGLLLDALKRILFLTDHVASLKLGDENKRLRTVVARASERQSTGIVDVVGYFDNVVCQGDDEAGAGAECGGVRRQEFRTSRQQTQETSLKRAS</sequence>